<proteinExistence type="inferred from homology"/>
<dbReference type="InterPro" id="IPR002403">
    <property type="entry name" value="Cyt_P450_E_grp-IV"/>
</dbReference>
<evidence type="ECO:0000256" key="2">
    <source>
        <dbReference type="ARBA" id="ARBA00010617"/>
    </source>
</evidence>
<organism evidence="8 9">
    <name type="scientific">Hericium alpestre</name>
    <dbReference type="NCBI Taxonomy" id="135208"/>
    <lineage>
        <taxon>Eukaryota</taxon>
        <taxon>Fungi</taxon>
        <taxon>Dikarya</taxon>
        <taxon>Basidiomycota</taxon>
        <taxon>Agaricomycotina</taxon>
        <taxon>Agaricomycetes</taxon>
        <taxon>Russulales</taxon>
        <taxon>Hericiaceae</taxon>
        <taxon>Hericium</taxon>
    </lineage>
</organism>
<dbReference type="AlphaFoldDB" id="A0A4Z0A414"/>
<keyword evidence="4 7" id="KW-0560">Oxidoreductase</keyword>
<dbReference type="GO" id="GO:0016705">
    <property type="term" value="F:oxidoreductase activity, acting on paired donors, with incorporation or reduction of molecular oxygen"/>
    <property type="evidence" value="ECO:0007669"/>
    <property type="project" value="InterPro"/>
</dbReference>
<reference evidence="8 9" key="1">
    <citation type="submission" date="2019-02" db="EMBL/GenBank/DDBJ databases">
        <title>Genome sequencing of the rare red list fungi Hericium alpestre (H. flagellum).</title>
        <authorList>
            <person name="Buettner E."/>
            <person name="Kellner H."/>
        </authorList>
    </citation>
    <scope>NUCLEOTIDE SEQUENCE [LARGE SCALE GENOMIC DNA]</scope>
    <source>
        <strain evidence="8 9">DSM 108284</strain>
    </source>
</reference>
<keyword evidence="9" id="KW-1185">Reference proteome</keyword>
<sequence>MRTYTFRDGTVIPEGTTVAVAQTATHRDEAYYQNASDFDAFRFLRLRETAAGKQREDVDDAQGEGGDWRHRLTGTGLGFLPFGGGRHACPGRFFAALELKCMMAYVLLRYDVKMADEGIRPRDQWFGPLCIPGGHANVLFRRRA</sequence>
<dbReference type="PROSITE" id="PS00086">
    <property type="entry name" value="CYTOCHROME_P450"/>
    <property type="match status" value="1"/>
</dbReference>
<dbReference type="GO" id="GO:0004497">
    <property type="term" value="F:monooxygenase activity"/>
    <property type="evidence" value="ECO:0007669"/>
    <property type="project" value="UniProtKB-KW"/>
</dbReference>
<accession>A0A4Z0A414</accession>
<dbReference type="EMBL" id="SFCI01000341">
    <property type="protein sequence ID" value="TFY80428.1"/>
    <property type="molecule type" value="Genomic_DNA"/>
</dbReference>
<dbReference type="InterPro" id="IPR001128">
    <property type="entry name" value="Cyt_P450"/>
</dbReference>
<protein>
    <recommendedName>
        <fullName evidence="10">Cytochrome P450</fullName>
    </recommendedName>
</protein>
<dbReference type="STRING" id="135208.A0A4Z0A414"/>
<dbReference type="OrthoDB" id="3248974at2759"/>
<keyword evidence="5 6" id="KW-0408">Iron</keyword>
<dbReference type="SUPFAM" id="SSF48264">
    <property type="entry name" value="Cytochrome P450"/>
    <property type="match status" value="1"/>
</dbReference>
<name>A0A4Z0A414_9AGAM</name>
<evidence type="ECO:0000256" key="5">
    <source>
        <dbReference type="ARBA" id="ARBA00023004"/>
    </source>
</evidence>
<dbReference type="Proteomes" id="UP000298061">
    <property type="component" value="Unassembled WGS sequence"/>
</dbReference>
<dbReference type="Gene3D" id="1.10.630.10">
    <property type="entry name" value="Cytochrome P450"/>
    <property type="match status" value="1"/>
</dbReference>
<dbReference type="Pfam" id="PF00067">
    <property type="entry name" value="p450"/>
    <property type="match status" value="1"/>
</dbReference>
<keyword evidence="3 6" id="KW-0479">Metal-binding</keyword>
<dbReference type="GO" id="GO:0020037">
    <property type="term" value="F:heme binding"/>
    <property type="evidence" value="ECO:0007669"/>
    <property type="project" value="InterPro"/>
</dbReference>
<gene>
    <name evidence="8" type="ORF">EWM64_g3587</name>
</gene>
<evidence type="ECO:0000256" key="6">
    <source>
        <dbReference type="PIRSR" id="PIRSR602403-1"/>
    </source>
</evidence>
<comment type="caution">
    <text evidence="8">The sequence shown here is derived from an EMBL/GenBank/DDBJ whole genome shotgun (WGS) entry which is preliminary data.</text>
</comment>
<keyword evidence="7" id="KW-0503">Monooxygenase</keyword>
<dbReference type="InterPro" id="IPR017972">
    <property type="entry name" value="Cyt_P450_CS"/>
</dbReference>
<comment type="cofactor">
    <cofactor evidence="1 6">
        <name>heme</name>
        <dbReference type="ChEBI" id="CHEBI:30413"/>
    </cofactor>
</comment>
<evidence type="ECO:0008006" key="10">
    <source>
        <dbReference type="Google" id="ProtNLM"/>
    </source>
</evidence>
<evidence type="ECO:0000256" key="1">
    <source>
        <dbReference type="ARBA" id="ARBA00001971"/>
    </source>
</evidence>
<dbReference type="InterPro" id="IPR036396">
    <property type="entry name" value="Cyt_P450_sf"/>
</dbReference>
<keyword evidence="6 7" id="KW-0349">Heme</keyword>
<evidence type="ECO:0000256" key="4">
    <source>
        <dbReference type="ARBA" id="ARBA00023002"/>
    </source>
</evidence>
<dbReference type="PRINTS" id="PR00465">
    <property type="entry name" value="EP450IV"/>
</dbReference>
<evidence type="ECO:0000256" key="3">
    <source>
        <dbReference type="ARBA" id="ARBA00022723"/>
    </source>
</evidence>
<evidence type="ECO:0000313" key="8">
    <source>
        <dbReference type="EMBL" id="TFY80428.1"/>
    </source>
</evidence>
<comment type="similarity">
    <text evidence="2 7">Belongs to the cytochrome P450 family.</text>
</comment>
<dbReference type="GO" id="GO:0005506">
    <property type="term" value="F:iron ion binding"/>
    <property type="evidence" value="ECO:0007669"/>
    <property type="project" value="InterPro"/>
</dbReference>
<feature type="binding site" description="axial binding residue" evidence="6">
    <location>
        <position position="89"/>
    </location>
    <ligand>
        <name>heme</name>
        <dbReference type="ChEBI" id="CHEBI:30413"/>
    </ligand>
    <ligandPart>
        <name>Fe</name>
        <dbReference type="ChEBI" id="CHEBI:18248"/>
    </ligandPart>
</feature>
<dbReference type="PANTHER" id="PTHR46206">
    <property type="entry name" value="CYTOCHROME P450"/>
    <property type="match status" value="1"/>
</dbReference>
<evidence type="ECO:0000256" key="7">
    <source>
        <dbReference type="RuleBase" id="RU000461"/>
    </source>
</evidence>
<evidence type="ECO:0000313" key="9">
    <source>
        <dbReference type="Proteomes" id="UP000298061"/>
    </source>
</evidence>